<sequence>MSSTALFSRVGTTSTQVLRSSRGPVQRRFIWNPQYVHPHTHVDHLPFNYLNKKSFTIKYWSYVGAGFALPWIAVAWRWYRPGGIKNP</sequence>
<protein>
    <recommendedName>
        <fullName evidence="7">Cytochrome c oxidase subunit 8, mitochondrial</fullName>
    </recommendedName>
    <alternativeName>
        <fullName evidence="7">Cytochrome c oxidase polypeptide VIII</fullName>
    </alternativeName>
</protein>
<dbReference type="UniPathway" id="UPA00705"/>
<comment type="subunit">
    <text evidence="7">Component of the cytochrome c oxidase (complex IV, CIV), a multisubunit enzyme composed of a catalytic core of 3 subunits and several supernumerary subunits. The complex exists as a monomer or a dimer and forms supercomplexes (SCs) in the inner mitochondrial membrane with ubiquinol-cytochrome c oxidoreductase (cytochrome b-c1 complex, complex III, CIII).</text>
</comment>
<evidence type="ECO:0000256" key="6">
    <source>
        <dbReference type="ARBA" id="ARBA00023136"/>
    </source>
</evidence>
<proteinExistence type="inferred from homology"/>
<accession>A0A284R6Y8</accession>
<evidence type="ECO:0000256" key="5">
    <source>
        <dbReference type="ARBA" id="ARBA00023128"/>
    </source>
</evidence>
<evidence type="ECO:0000313" key="8">
    <source>
        <dbReference type="EMBL" id="SJL04444.1"/>
    </source>
</evidence>
<keyword evidence="4 7" id="KW-0999">Mitochondrion inner membrane</keyword>
<dbReference type="STRING" id="47428.A0A284R6Y8"/>
<name>A0A284R6Y8_ARMOS</name>
<dbReference type="Gene3D" id="4.10.49.10">
    <property type="entry name" value="Cytochrome c oxidase subunit VIIc"/>
    <property type="match status" value="1"/>
</dbReference>
<dbReference type="OMA" id="WIAVAWR"/>
<dbReference type="GO" id="GO:0045277">
    <property type="term" value="C:respiratory chain complex IV"/>
    <property type="evidence" value="ECO:0007669"/>
    <property type="project" value="UniProtKB-UniRule"/>
</dbReference>
<dbReference type="GO" id="GO:0005743">
    <property type="term" value="C:mitochondrial inner membrane"/>
    <property type="evidence" value="ECO:0007669"/>
    <property type="project" value="UniProtKB-SubCell"/>
</dbReference>
<dbReference type="InterPro" id="IPR004202">
    <property type="entry name" value="COX7C/Cox8"/>
</dbReference>
<organism evidence="8 9">
    <name type="scientific">Armillaria ostoyae</name>
    <name type="common">Armillaria root rot fungus</name>
    <dbReference type="NCBI Taxonomy" id="47428"/>
    <lineage>
        <taxon>Eukaryota</taxon>
        <taxon>Fungi</taxon>
        <taxon>Dikarya</taxon>
        <taxon>Basidiomycota</taxon>
        <taxon>Agaricomycotina</taxon>
        <taxon>Agaricomycetes</taxon>
        <taxon>Agaricomycetidae</taxon>
        <taxon>Agaricales</taxon>
        <taxon>Marasmiineae</taxon>
        <taxon>Physalacriaceae</taxon>
        <taxon>Armillaria</taxon>
    </lineage>
</organism>
<dbReference type="Pfam" id="PF02935">
    <property type="entry name" value="COX7C"/>
    <property type="match status" value="1"/>
</dbReference>
<dbReference type="Proteomes" id="UP000219338">
    <property type="component" value="Unassembled WGS sequence"/>
</dbReference>
<reference evidence="9" key="1">
    <citation type="journal article" date="2017" name="Nat. Ecol. Evol.">
        <title>Genome expansion and lineage-specific genetic innovations in the forest pathogenic fungi Armillaria.</title>
        <authorList>
            <person name="Sipos G."/>
            <person name="Prasanna A.N."/>
            <person name="Walter M.C."/>
            <person name="O'Connor E."/>
            <person name="Balint B."/>
            <person name="Krizsan K."/>
            <person name="Kiss B."/>
            <person name="Hess J."/>
            <person name="Varga T."/>
            <person name="Slot J."/>
            <person name="Riley R."/>
            <person name="Boka B."/>
            <person name="Rigling D."/>
            <person name="Barry K."/>
            <person name="Lee J."/>
            <person name="Mihaltcheva S."/>
            <person name="LaButti K."/>
            <person name="Lipzen A."/>
            <person name="Waldron R."/>
            <person name="Moloney N.M."/>
            <person name="Sperisen C."/>
            <person name="Kredics L."/>
            <person name="Vagvoelgyi C."/>
            <person name="Patrignani A."/>
            <person name="Fitzpatrick D."/>
            <person name="Nagy I."/>
            <person name="Doyle S."/>
            <person name="Anderson J.B."/>
            <person name="Grigoriev I.V."/>
            <person name="Gueldener U."/>
            <person name="Muensterkoetter M."/>
            <person name="Nagy L.G."/>
        </authorList>
    </citation>
    <scope>NUCLEOTIDE SEQUENCE [LARGE SCALE GENOMIC DNA]</scope>
    <source>
        <strain evidence="9">C18/9</strain>
    </source>
</reference>
<dbReference type="EMBL" id="FUEG01000005">
    <property type="protein sequence ID" value="SJL04444.1"/>
    <property type="molecule type" value="Genomic_DNA"/>
</dbReference>
<comment type="similarity">
    <text evidence="3 7">Belongs to the cytochrome c oxidase VIIc family.</text>
</comment>
<comment type="function">
    <text evidence="7">Component of the cytochrome c oxidase, the last enzyme in the mitochondrial electron transport chain which drives oxidative phosphorylation. The respiratory chain contains 3 multisubunit complexes succinate dehydrogenase (complex II, CII), ubiquinol-cytochrome c oxidoreductase (cytochrome b-c1 complex, complex III, CIII) and cytochrome c oxidase (complex IV, CIV), that cooperate to transfer electrons derived from NADH and succinate to molecular oxygen, creating an electrochemical gradient over the inner membrane that drives transmembrane transport and the ATP synthase. Cytochrome c oxidase is the component of the respiratory chain that catalyzes the reduction of oxygen to water. Electrons originating from reduced cytochrome c in the intermembrane space (IMS) are transferred via the dinuclear copper A center (CU(A)) of subunit 2 and heme A of subunit 1 to the active site in subunit 1, a binuclear center (BNC) formed by heme A3 and copper B (CU(B)). The BNC reduces molecular oxygen to 2 water molecules using 4 electrons from cytochrome c in the IMS and 4 protons from the mitochondrial matrix.</text>
</comment>
<keyword evidence="9" id="KW-1185">Reference proteome</keyword>
<dbReference type="SUPFAM" id="SSF81427">
    <property type="entry name" value="Mitochondrial cytochrome c oxidase subunit VIIc (aka VIIIa)"/>
    <property type="match status" value="1"/>
</dbReference>
<evidence type="ECO:0000256" key="2">
    <source>
        <dbReference type="ARBA" id="ARBA00004673"/>
    </source>
</evidence>
<dbReference type="AlphaFoldDB" id="A0A284R6Y8"/>
<evidence type="ECO:0000256" key="7">
    <source>
        <dbReference type="RuleBase" id="RU368123"/>
    </source>
</evidence>
<keyword evidence="7" id="KW-1133">Transmembrane helix</keyword>
<keyword evidence="7" id="KW-0809">Transit peptide</keyword>
<evidence type="ECO:0000256" key="1">
    <source>
        <dbReference type="ARBA" id="ARBA00004434"/>
    </source>
</evidence>
<keyword evidence="6 7" id="KW-0472">Membrane</keyword>
<dbReference type="OrthoDB" id="9974841at2759"/>
<evidence type="ECO:0000313" key="9">
    <source>
        <dbReference type="Proteomes" id="UP000219338"/>
    </source>
</evidence>
<evidence type="ECO:0000256" key="4">
    <source>
        <dbReference type="ARBA" id="ARBA00022792"/>
    </source>
</evidence>
<keyword evidence="7" id="KW-0812">Transmembrane</keyword>
<comment type="subcellular location">
    <subcellularLocation>
        <location evidence="1 7">Mitochondrion inner membrane</location>
        <topology evidence="1 7">Single-pass membrane protein</topology>
    </subcellularLocation>
</comment>
<evidence type="ECO:0000256" key="3">
    <source>
        <dbReference type="ARBA" id="ARBA00010514"/>
    </source>
</evidence>
<dbReference type="InterPro" id="IPR036636">
    <property type="entry name" value="COX7C/Cox8_sf"/>
</dbReference>
<feature type="transmembrane region" description="Helical" evidence="7">
    <location>
        <begin position="59"/>
        <end position="79"/>
    </location>
</feature>
<dbReference type="GO" id="GO:0006123">
    <property type="term" value="P:mitochondrial electron transport, cytochrome c to oxygen"/>
    <property type="evidence" value="ECO:0007669"/>
    <property type="project" value="UniProtKB-UniRule"/>
</dbReference>
<comment type="pathway">
    <text evidence="2 7">Energy metabolism; oxidative phosphorylation.</text>
</comment>
<keyword evidence="5 7" id="KW-0496">Mitochondrion</keyword>
<gene>
    <name evidence="8" type="ORF">ARMOST_07810</name>
</gene>